<evidence type="ECO:0000259" key="9">
    <source>
        <dbReference type="PROSITE" id="PS50011"/>
    </source>
</evidence>
<dbReference type="InterPro" id="IPR000719">
    <property type="entry name" value="Prot_kinase_dom"/>
</dbReference>
<keyword evidence="1" id="KW-0433">Leucine-rich repeat</keyword>
<dbReference type="GO" id="GO:0012505">
    <property type="term" value="C:endomembrane system"/>
    <property type="evidence" value="ECO:0007669"/>
    <property type="project" value="UniProtKB-SubCell"/>
</dbReference>
<dbReference type="InterPro" id="IPR011009">
    <property type="entry name" value="Kinase-like_dom_sf"/>
</dbReference>
<dbReference type="InterPro" id="IPR001611">
    <property type="entry name" value="Leu-rich_rpt"/>
</dbReference>
<comment type="caution">
    <text evidence="10">The sequence shown here is derived from an EMBL/GenBank/DDBJ whole genome shotgun (WGS) entry which is preliminary data.</text>
</comment>
<evidence type="ECO:0000256" key="4">
    <source>
        <dbReference type="ARBA" id="ARBA00022737"/>
    </source>
</evidence>
<dbReference type="InterPro" id="IPR032675">
    <property type="entry name" value="LRR_dom_sf"/>
</dbReference>
<keyword evidence="5" id="KW-1133">Transmembrane helix</keyword>
<dbReference type="InterPro" id="IPR013210">
    <property type="entry name" value="LRR_N_plant-typ"/>
</dbReference>
<dbReference type="GO" id="GO:0004672">
    <property type="term" value="F:protein kinase activity"/>
    <property type="evidence" value="ECO:0007669"/>
    <property type="project" value="InterPro"/>
</dbReference>
<evidence type="ECO:0000313" key="11">
    <source>
        <dbReference type="Proteomes" id="UP001222027"/>
    </source>
</evidence>
<dbReference type="Pfam" id="PF13855">
    <property type="entry name" value="LRR_8"/>
    <property type="match status" value="1"/>
</dbReference>
<comment type="subcellular location">
    <subcellularLocation>
        <location evidence="7">Endomembrane system</location>
        <topology evidence="7">Single-pass type I membrane protein</topology>
    </subcellularLocation>
</comment>
<dbReference type="Gene3D" id="1.10.510.10">
    <property type="entry name" value="Transferase(Phosphotransferase) domain 1"/>
    <property type="match status" value="1"/>
</dbReference>
<accession>A0AAV8REZ7</accession>
<dbReference type="FunFam" id="3.30.200.20:FF:000489">
    <property type="entry name" value="Inactive receptor-like serine/threonine-protein kinase"/>
    <property type="match status" value="1"/>
</dbReference>
<evidence type="ECO:0000256" key="1">
    <source>
        <dbReference type="ARBA" id="ARBA00022614"/>
    </source>
</evidence>
<dbReference type="PROSITE" id="PS50011">
    <property type="entry name" value="PROTEIN_KINASE_DOM"/>
    <property type="match status" value="1"/>
</dbReference>
<proteinExistence type="predicted"/>
<reference evidence="10 11" key="1">
    <citation type="submission" date="2022-12" db="EMBL/GenBank/DDBJ databases">
        <title>Chromosome-scale assembly of the Ensete ventricosum genome.</title>
        <authorList>
            <person name="Dussert Y."/>
            <person name="Stocks J."/>
            <person name="Wendawek A."/>
            <person name="Woldeyes F."/>
            <person name="Nichols R.A."/>
            <person name="Borrell J.S."/>
        </authorList>
    </citation>
    <scope>NUCLEOTIDE SEQUENCE [LARGE SCALE GENOMIC DNA]</scope>
    <source>
        <strain evidence="11">cv. Maze</strain>
        <tissue evidence="10">Seeds</tissue>
    </source>
</reference>
<keyword evidence="3" id="KW-0732">Signal</keyword>
<evidence type="ECO:0000256" key="3">
    <source>
        <dbReference type="ARBA" id="ARBA00022729"/>
    </source>
</evidence>
<feature type="compositionally biased region" description="Low complexity" evidence="8">
    <location>
        <begin position="267"/>
        <end position="297"/>
    </location>
</feature>
<keyword evidence="2" id="KW-0812">Transmembrane</keyword>
<dbReference type="SUPFAM" id="SSF56112">
    <property type="entry name" value="Protein kinase-like (PK-like)"/>
    <property type="match status" value="1"/>
</dbReference>
<sequence length="699" mass="76280">MTPKASGLVTGAREIPVLSWLLLASLLFWRLQLGASINDEARALLSFKANMEFDPYGALADWEEAEVVDSCFWFGVQCDAGRVVALNLKDVYLKGKLAPELGRLIHLKSLILNNNSFYGVIPEELSALQNLEVLDLGHNNLTGPLPTFLSHLVSLRVLILTDNEFVGSMSSVLHGLNIPSEVRFDEHMLSSNKGLITRNLKNATIRRLLQLANHSPTAAPAPASLHKGRHHKRNKNNTNIRTHSAGPSSSSMPPENSHTSSRSPFLHPTHAPVVSPSPSASAPSITLPSSPSSHHAPAPAPAIKPPTSVPHNQPKFGLAPSPVSILIPPPISSPAAAANTHKKHARLWVMSSVAGSVSFLLAISAVYLLCWRANKVVTIRPWATGLSGQLQKAFVTGVPALKRSELVAACEDFSNIIGSLSGCMLYKGTLSSGVEIAVISTVVESAKDWSKQSETQFRKKVTMLSKLNHKNFVNLLGYCEESEPFSRMMVFEYAPNGTLFEHLHVKEAEHLDWRTRLRIAMGIAYCLEHMHQLNPPIILGSLDSSTIYLTDDYAAKVSDVQLWSESKDTGLGSGSSSPLSDAESVVHRLGILLLEILSGRLPFSEEDGPLEQWALCYLNGEKPFKDMIDSTLKSFDEVTCDALCKVICCCIHPEAKERPTMVEVARRMRDITAMPPDGATPKVSPLWWAELEIISSEGN</sequence>
<gene>
    <name evidence="10" type="ORF">OPV22_004709</name>
</gene>
<evidence type="ECO:0000256" key="8">
    <source>
        <dbReference type="SAM" id="MobiDB-lite"/>
    </source>
</evidence>
<dbReference type="PANTHER" id="PTHR46084:SF23">
    <property type="entry name" value="OS07G0693000 PROTEIN"/>
    <property type="match status" value="1"/>
</dbReference>
<keyword evidence="4" id="KW-0677">Repeat</keyword>
<dbReference type="GO" id="GO:0005524">
    <property type="term" value="F:ATP binding"/>
    <property type="evidence" value="ECO:0007669"/>
    <property type="project" value="InterPro"/>
</dbReference>
<dbReference type="SUPFAM" id="SSF52058">
    <property type="entry name" value="L domain-like"/>
    <property type="match status" value="1"/>
</dbReference>
<dbReference type="Pfam" id="PF08263">
    <property type="entry name" value="LRRNT_2"/>
    <property type="match status" value="1"/>
</dbReference>
<feature type="domain" description="Protein kinase" evidence="9">
    <location>
        <begin position="411"/>
        <end position="671"/>
    </location>
</feature>
<feature type="compositionally biased region" description="Pro residues" evidence="8">
    <location>
        <begin position="298"/>
        <end position="308"/>
    </location>
</feature>
<feature type="region of interest" description="Disordered" evidence="8">
    <location>
        <begin position="214"/>
        <end position="315"/>
    </location>
</feature>
<dbReference type="AlphaFoldDB" id="A0AAV8REZ7"/>
<dbReference type="EMBL" id="JAQQAF010000002">
    <property type="protein sequence ID" value="KAJ8503823.1"/>
    <property type="molecule type" value="Genomic_DNA"/>
</dbReference>
<organism evidence="10 11">
    <name type="scientific">Ensete ventricosum</name>
    <name type="common">Abyssinian banana</name>
    <name type="synonym">Musa ensete</name>
    <dbReference type="NCBI Taxonomy" id="4639"/>
    <lineage>
        <taxon>Eukaryota</taxon>
        <taxon>Viridiplantae</taxon>
        <taxon>Streptophyta</taxon>
        <taxon>Embryophyta</taxon>
        <taxon>Tracheophyta</taxon>
        <taxon>Spermatophyta</taxon>
        <taxon>Magnoliopsida</taxon>
        <taxon>Liliopsida</taxon>
        <taxon>Zingiberales</taxon>
        <taxon>Musaceae</taxon>
        <taxon>Ensete</taxon>
    </lineage>
</organism>
<keyword evidence="6" id="KW-0472">Membrane</keyword>
<dbReference type="Gene3D" id="3.80.10.10">
    <property type="entry name" value="Ribonuclease Inhibitor"/>
    <property type="match status" value="1"/>
</dbReference>
<feature type="compositionally biased region" description="Basic residues" evidence="8">
    <location>
        <begin position="226"/>
        <end position="235"/>
    </location>
</feature>
<name>A0AAV8REZ7_ENSVE</name>
<evidence type="ECO:0000313" key="10">
    <source>
        <dbReference type="EMBL" id="KAJ8503823.1"/>
    </source>
</evidence>
<dbReference type="InterPro" id="IPR001245">
    <property type="entry name" value="Ser-Thr/Tyr_kinase_cat_dom"/>
</dbReference>
<evidence type="ECO:0000256" key="7">
    <source>
        <dbReference type="ARBA" id="ARBA00046288"/>
    </source>
</evidence>
<keyword evidence="11" id="KW-1185">Reference proteome</keyword>
<dbReference type="PANTHER" id="PTHR46084">
    <property type="entry name" value="PROTEIN MALE DISCOVERER 2"/>
    <property type="match status" value="1"/>
</dbReference>
<dbReference type="FunFam" id="3.80.10.10:FF:000400">
    <property type="entry name" value="Nuclear pore complex protein NUP107"/>
    <property type="match status" value="1"/>
</dbReference>
<dbReference type="Gene3D" id="3.30.200.20">
    <property type="entry name" value="Phosphorylase Kinase, domain 1"/>
    <property type="match status" value="1"/>
</dbReference>
<evidence type="ECO:0000256" key="2">
    <source>
        <dbReference type="ARBA" id="ARBA00022692"/>
    </source>
</evidence>
<dbReference type="Pfam" id="PF07714">
    <property type="entry name" value="PK_Tyr_Ser-Thr"/>
    <property type="match status" value="1"/>
</dbReference>
<dbReference type="Proteomes" id="UP001222027">
    <property type="component" value="Unassembled WGS sequence"/>
</dbReference>
<feature type="compositionally biased region" description="Polar residues" evidence="8">
    <location>
        <begin position="236"/>
        <end position="263"/>
    </location>
</feature>
<protein>
    <recommendedName>
        <fullName evidence="9">Protein kinase domain-containing protein</fullName>
    </recommendedName>
</protein>
<evidence type="ECO:0000256" key="5">
    <source>
        <dbReference type="ARBA" id="ARBA00022989"/>
    </source>
</evidence>
<evidence type="ECO:0000256" key="6">
    <source>
        <dbReference type="ARBA" id="ARBA00023136"/>
    </source>
</evidence>